<dbReference type="PANTHER" id="PTHR47165:SF4">
    <property type="entry name" value="OS03G0429900 PROTEIN"/>
    <property type="match status" value="1"/>
</dbReference>
<dbReference type="CDD" id="cd04480">
    <property type="entry name" value="RPA1_DBD_A_like"/>
    <property type="match status" value="1"/>
</dbReference>
<evidence type="ECO:0000313" key="2">
    <source>
        <dbReference type="EMBL" id="PWA85553.1"/>
    </source>
</evidence>
<dbReference type="Gene3D" id="2.40.50.140">
    <property type="entry name" value="Nucleic acid-binding proteins"/>
    <property type="match status" value="2"/>
</dbReference>
<sequence length="422" mass="48053">MTISFLKDVNSEKDRWTIKVKVVSLWKQYYINSNPPALASMDMIFKDEQGTTIHATIRAGFISDFDKLLQENADFLISNFNVKKNVDGTKLTPHQYKLHFVKKTNVRHCQDFTCDNEDDGLQLLSFQDFNNTTFDTAYAFDVIGRLINNKDITILNGKNGSKKSSLEFELQDLKGDIIRCILWNELAEKLHKYIKDNENSEEPIVVLIIMANFLSNELAGSEDTKAQLSTSTVYKNPEESYTMFPVKSIEELYEIFEYGFHVQIFVMLEEVNIGGIVDVPLVVHTKRKESIMEKISGGSRDLDRMGPVPMIILQLPRSGATRTLNSYVARATGSHHLAPPLEKINTKWINQTHKTVRNIMCSNMELKGMAFQASWAEACKVEVSTMIVPSDYRFLVGATYFPGLDSQKSIIFQAYQIHFHGS</sequence>
<dbReference type="OrthoDB" id="1931061at2759"/>
<dbReference type="InterPro" id="IPR012340">
    <property type="entry name" value="NA-bd_OB-fold"/>
</dbReference>
<dbReference type="Proteomes" id="UP000245207">
    <property type="component" value="Unassembled WGS sequence"/>
</dbReference>
<dbReference type="CDD" id="cd04481">
    <property type="entry name" value="RPA1_DBD_B_like"/>
    <property type="match status" value="1"/>
</dbReference>
<dbReference type="PANTHER" id="PTHR47165">
    <property type="entry name" value="OS03G0429900 PROTEIN"/>
    <property type="match status" value="1"/>
</dbReference>
<comment type="caution">
    <text evidence="2">The sequence shown here is derived from an EMBL/GenBank/DDBJ whole genome shotgun (WGS) entry which is preliminary data.</text>
</comment>
<reference evidence="2 3" key="1">
    <citation type="journal article" date="2018" name="Mol. Plant">
        <title>The genome of Artemisia annua provides insight into the evolution of Asteraceae family and artemisinin biosynthesis.</title>
        <authorList>
            <person name="Shen Q."/>
            <person name="Zhang L."/>
            <person name="Liao Z."/>
            <person name="Wang S."/>
            <person name="Yan T."/>
            <person name="Shi P."/>
            <person name="Liu M."/>
            <person name="Fu X."/>
            <person name="Pan Q."/>
            <person name="Wang Y."/>
            <person name="Lv Z."/>
            <person name="Lu X."/>
            <person name="Zhang F."/>
            <person name="Jiang W."/>
            <person name="Ma Y."/>
            <person name="Chen M."/>
            <person name="Hao X."/>
            <person name="Li L."/>
            <person name="Tang Y."/>
            <person name="Lv G."/>
            <person name="Zhou Y."/>
            <person name="Sun X."/>
            <person name="Brodelius P.E."/>
            <person name="Rose J.K.C."/>
            <person name="Tang K."/>
        </authorList>
    </citation>
    <scope>NUCLEOTIDE SEQUENCE [LARGE SCALE GENOMIC DNA]</scope>
    <source>
        <strain evidence="3">cv. Huhao1</strain>
        <tissue evidence="2">Leaf</tissue>
    </source>
</reference>
<evidence type="ECO:0000259" key="1">
    <source>
        <dbReference type="Pfam" id="PF02721"/>
    </source>
</evidence>
<dbReference type="GO" id="GO:0003677">
    <property type="term" value="F:DNA binding"/>
    <property type="evidence" value="ECO:0007669"/>
    <property type="project" value="UniProtKB-KW"/>
</dbReference>
<keyword evidence="2" id="KW-0238">DNA-binding</keyword>
<proteinExistence type="predicted"/>
<dbReference type="STRING" id="35608.A0A2U1PIG3"/>
<evidence type="ECO:0000313" key="3">
    <source>
        <dbReference type="Proteomes" id="UP000245207"/>
    </source>
</evidence>
<name>A0A2U1PIG3_ARTAN</name>
<protein>
    <submittedName>
        <fullName evidence="2">Replication protein A 70 kDa DNA-binding subunit D</fullName>
    </submittedName>
</protein>
<feature type="domain" description="Replication protein A 70 kDa DNA-binding subunit B/D first OB fold" evidence="1">
    <location>
        <begin position="5"/>
        <end position="109"/>
    </location>
</feature>
<organism evidence="2 3">
    <name type="scientific">Artemisia annua</name>
    <name type="common">Sweet wormwood</name>
    <dbReference type="NCBI Taxonomy" id="35608"/>
    <lineage>
        <taxon>Eukaryota</taxon>
        <taxon>Viridiplantae</taxon>
        <taxon>Streptophyta</taxon>
        <taxon>Embryophyta</taxon>
        <taxon>Tracheophyta</taxon>
        <taxon>Spermatophyta</taxon>
        <taxon>Magnoliopsida</taxon>
        <taxon>eudicotyledons</taxon>
        <taxon>Gunneridae</taxon>
        <taxon>Pentapetalae</taxon>
        <taxon>asterids</taxon>
        <taxon>campanulids</taxon>
        <taxon>Asterales</taxon>
        <taxon>Asteraceae</taxon>
        <taxon>Asteroideae</taxon>
        <taxon>Anthemideae</taxon>
        <taxon>Artemisiinae</taxon>
        <taxon>Artemisia</taxon>
    </lineage>
</organism>
<keyword evidence="3" id="KW-1185">Reference proteome</keyword>
<dbReference type="Pfam" id="PF02721">
    <property type="entry name" value="DUF223"/>
    <property type="match status" value="1"/>
</dbReference>
<dbReference type="AlphaFoldDB" id="A0A2U1PIG3"/>
<gene>
    <name evidence="2" type="ORF">CTI12_AA148530</name>
</gene>
<dbReference type="InterPro" id="IPR003871">
    <property type="entry name" value="RFA1B/D_OB_1st"/>
</dbReference>
<accession>A0A2U1PIG3</accession>
<dbReference type="EMBL" id="PKPP01001107">
    <property type="protein sequence ID" value="PWA85553.1"/>
    <property type="molecule type" value="Genomic_DNA"/>
</dbReference>
<dbReference type="SUPFAM" id="SSF50249">
    <property type="entry name" value="Nucleic acid-binding proteins"/>
    <property type="match status" value="2"/>
</dbReference>